<evidence type="ECO:0000259" key="1">
    <source>
        <dbReference type="Pfam" id="PF12697"/>
    </source>
</evidence>
<organism evidence="2 3">
    <name type="scientific">Mycolicibacillus parakoreensis</name>
    <dbReference type="NCBI Taxonomy" id="1069221"/>
    <lineage>
        <taxon>Bacteria</taxon>
        <taxon>Bacillati</taxon>
        <taxon>Actinomycetota</taxon>
        <taxon>Actinomycetes</taxon>
        <taxon>Mycobacteriales</taxon>
        <taxon>Mycobacteriaceae</taxon>
        <taxon>Mycolicibacillus</taxon>
    </lineage>
</organism>
<feature type="domain" description="AB hydrolase-1" evidence="1">
    <location>
        <begin position="37"/>
        <end position="275"/>
    </location>
</feature>
<dbReference type="Proteomes" id="UP001055200">
    <property type="component" value="Chromosome"/>
</dbReference>
<reference evidence="2" key="1">
    <citation type="submission" date="2022-08" db="EMBL/GenBank/DDBJ databases">
        <title>Complete genome sequence of 14 non-tuberculosis mycobacteria type-strains.</title>
        <authorList>
            <person name="Igarashi Y."/>
            <person name="Osugi A."/>
            <person name="Mitarai S."/>
        </authorList>
    </citation>
    <scope>NUCLEOTIDE SEQUENCE</scope>
    <source>
        <strain evidence="2">DSM 45575</strain>
    </source>
</reference>
<dbReference type="PANTHER" id="PTHR43689">
    <property type="entry name" value="HYDROLASE"/>
    <property type="match status" value="1"/>
</dbReference>
<accession>A0ABY3U4B4</accession>
<protein>
    <submittedName>
        <fullName evidence="2">Alpha/beta hydrolase</fullName>
    </submittedName>
</protein>
<sequence>MSDDDQPGHTYGAARYAALDDGRRLHYWVRGTGSPTVVFESGAGMSGATWGLVQPAVAAHTTTVVYDRAGAGDSDDDNRPRSMQRMVDDLAQLLRHLEGPFVLVGASLGGPLIRSVAATGEFAIRGLVLVDQADEHGTEIFSRSGENHTARTVRLTAALARLGLYRLFAWPGRHQPADVQADLRRHLATRGARQMAAELVDFLPALYALHENPPRLDDIEVAVISGTKNNFLERKTRPAINRAHTATAAALAMGRLVEARSSGHYIAFSEPEIVVGQILSMLGT</sequence>
<gene>
    <name evidence="2" type="ORF">MIU77_18600</name>
</gene>
<proteinExistence type="predicted"/>
<evidence type="ECO:0000313" key="2">
    <source>
        <dbReference type="EMBL" id="ULN52795.1"/>
    </source>
</evidence>
<evidence type="ECO:0000313" key="3">
    <source>
        <dbReference type="Proteomes" id="UP001055200"/>
    </source>
</evidence>
<dbReference type="SUPFAM" id="SSF53474">
    <property type="entry name" value="alpha/beta-Hydrolases"/>
    <property type="match status" value="1"/>
</dbReference>
<dbReference type="RefSeq" id="WP_240171066.1">
    <property type="nucleotide sequence ID" value="NZ_CP092365.1"/>
</dbReference>
<dbReference type="PANTHER" id="PTHR43689:SF8">
    <property type="entry name" value="ALPHA_BETA-HYDROLASES SUPERFAMILY PROTEIN"/>
    <property type="match status" value="1"/>
</dbReference>
<keyword evidence="3" id="KW-1185">Reference proteome</keyword>
<dbReference type="InterPro" id="IPR000073">
    <property type="entry name" value="AB_hydrolase_1"/>
</dbReference>
<dbReference type="InterPro" id="IPR029058">
    <property type="entry name" value="AB_hydrolase_fold"/>
</dbReference>
<name>A0ABY3U4B4_9MYCO</name>
<dbReference type="GO" id="GO:0016787">
    <property type="term" value="F:hydrolase activity"/>
    <property type="evidence" value="ECO:0007669"/>
    <property type="project" value="UniProtKB-KW"/>
</dbReference>
<dbReference type="EMBL" id="CP092365">
    <property type="protein sequence ID" value="ULN52795.1"/>
    <property type="molecule type" value="Genomic_DNA"/>
</dbReference>
<dbReference type="Pfam" id="PF12697">
    <property type="entry name" value="Abhydrolase_6"/>
    <property type="match status" value="1"/>
</dbReference>
<keyword evidence="2" id="KW-0378">Hydrolase</keyword>
<dbReference type="Gene3D" id="3.40.50.1820">
    <property type="entry name" value="alpha/beta hydrolase"/>
    <property type="match status" value="1"/>
</dbReference>